<reference evidence="1" key="2">
    <citation type="submission" date="2025-09" db="UniProtKB">
        <authorList>
            <consortium name="Ensembl"/>
        </authorList>
    </citation>
    <scope>IDENTIFICATION</scope>
</reference>
<dbReference type="AlphaFoldDB" id="A0A8C0FAT2"/>
<evidence type="ECO:0000313" key="1">
    <source>
        <dbReference type="Ensembl" id="ENSBOBP00000015699.1"/>
    </source>
</evidence>
<dbReference type="Proteomes" id="UP000694567">
    <property type="component" value="Unplaced"/>
</dbReference>
<name>A0A8C0FAT2_BUBBB</name>
<reference evidence="1" key="1">
    <citation type="submission" date="2025-08" db="UniProtKB">
        <authorList>
            <consortium name="Ensembl"/>
        </authorList>
    </citation>
    <scope>IDENTIFICATION</scope>
</reference>
<organism evidence="1 2">
    <name type="scientific">Bubo bubo</name>
    <name type="common">Eurasian eagle-owl</name>
    <name type="synonym">Strix bubo</name>
    <dbReference type="NCBI Taxonomy" id="30461"/>
    <lineage>
        <taxon>Eukaryota</taxon>
        <taxon>Metazoa</taxon>
        <taxon>Chordata</taxon>
        <taxon>Craniata</taxon>
        <taxon>Vertebrata</taxon>
        <taxon>Euteleostomi</taxon>
        <taxon>Archelosauria</taxon>
        <taxon>Archosauria</taxon>
        <taxon>Dinosauria</taxon>
        <taxon>Saurischia</taxon>
        <taxon>Theropoda</taxon>
        <taxon>Coelurosauria</taxon>
        <taxon>Aves</taxon>
        <taxon>Neognathae</taxon>
        <taxon>Neoaves</taxon>
        <taxon>Telluraves</taxon>
        <taxon>Strigiformes</taxon>
        <taxon>Strigidae</taxon>
        <taxon>Bubo</taxon>
    </lineage>
</organism>
<proteinExistence type="predicted"/>
<protein>
    <submittedName>
        <fullName evidence="1">Uncharacterized protein</fullName>
    </submittedName>
</protein>
<dbReference type="Ensembl" id="ENSBOBT00000016045.1">
    <property type="protein sequence ID" value="ENSBOBP00000015699.1"/>
    <property type="gene ID" value="ENSBOBG00000009852.1"/>
</dbReference>
<keyword evidence="2" id="KW-1185">Reference proteome</keyword>
<accession>A0A8C0FAT2</accession>
<sequence length="86" mass="9899">MFSVCMCTHSQHCHTFAKYTACIKMSKEYSASKFTRYCTYSNICPSSLHTHFSLCFLDNVCTLHPLEKLKSAMSFKIARTHTANYI</sequence>
<evidence type="ECO:0000313" key="2">
    <source>
        <dbReference type="Proteomes" id="UP000694567"/>
    </source>
</evidence>